<protein>
    <recommendedName>
        <fullName evidence="5">Phage coat protein</fullName>
    </recommendedName>
</protein>
<feature type="transmembrane region" description="Helical" evidence="1">
    <location>
        <begin position="47"/>
        <end position="66"/>
    </location>
</feature>
<dbReference type="Pfam" id="PF05356">
    <property type="entry name" value="Phage_Coat_B"/>
    <property type="match status" value="1"/>
</dbReference>
<dbReference type="RefSeq" id="WP_106742285.1">
    <property type="nucleotide sequence ID" value="NZ_PXYY01000064.1"/>
</dbReference>
<dbReference type="Proteomes" id="UP000241868">
    <property type="component" value="Unassembled WGS sequence"/>
</dbReference>
<feature type="signal peptide" evidence="2">
    <location>
        <begin position="1"/>
        <end position="28"/>
    </location>
</feature>
<organism evidence="3 4">
    <name type="scientific">Neisseria iguanae</name>
    <dbReference type="NCBI Taxonomy" id="90242"/>
    <lineage>
        <taxon>Bacteria</taxon>
        <taxon>Pseudomonadati</taxon>
        <taxon>Pseudomonadota</taxon>
        <taxon>Betaproteobacteria</taxon>
        <taxon>Neisseriales</taxon>
        <taxon>Neisseriaceae</taxon>
        <taxon>Neisseria</taxon>
    </lineage>
</organism>
<dbReference type="InterPro" id="IPR008020">
    <property type="entry name" value="G8P"/>
</dbReference>
<reference evidence="3 4" key="1">
    <citation type="submission" date="2018-03" db="EMBL/GenBank/DDBJ databases">
        <title>Neisseria weixii sp. nov., isolated from the intestinal contents of Tibetan Plateau pika (Ochotona curzoniae) in Yushu, Qinghai Province, China.</title>
        <authorList>
            <person name="Gui Z."/>
        </authorList>
    </citation>
    <scope>NUCLEOTIDE SEQUENCE [LARGE SCALE GENOMIC DNA]</scope>
    <source>
        <strain evidence="3 4">ATCC 51483</strain>
    </source>
</reference>
<evidence type="ECO:0000313" key="4">
    <source>
        <dbReference type="Proteomes" id="UP000241868"/>
    </source>
</evidence>
<dbReference type="OrthoDB" id="8607265at2"/>
<evidence type="ECO:0000256" key="2">
    <source>
        <dbReference type="SAM" id="SignalP"/>
    </source>
</evidence>
<keyword evidence="1" id="KW-0812">Transmembrane</keyword>
<feature type="chain" id="PRO_5015159530" description="Phage coat protein" evidence="2">
    <location>
        <begin position="29"/>
        <end position="75"/>
    </location>
</feature>
<dbReference type="EMBL" id="PXYY01000064">
    <property type="protein sequence ID" value="PSJ79890.1"/>
    <property type="molecule type" value="Genomic_DNA"/>
</dbReference>
<sequence>MNIQKLKRKAQTAVAAATVAVLASPVMAEGTLLETIKTEIGGLKEGVLSIGAVVVGISIAFALVRIGKRSANQVG</sequence>
<keyword evidence="1" id="KW-1133">Transmembrane helix</keyword>
<evidence type="ECO:0000256" key="1">
    <source>
        <dbReference type="SAM" id="Phobius"/>
    </source>
</evidence>
<evidence type="ECO:0008006" key="5">
    <source>
        <dbReference type="Google" id="ProtNLM"/>
    </source>
</evidence>
<proteinExistence type="predicted"/>
<comment type="caution">
    <text evidence="3">The sequence shown here is derived from an EMBL/GenBank/DDBJ whole genome shotgun (WGS) entry which is preliminary data.</text>
</comment>
<keyword evidence="4" id="KW-1185">Reference proteome</keyword>
<evidence type="ECO:0000313" key="3">
    <source>
        <dbReference type="EMBL" id="PSJ79890.1"/>
    </source>
</evidence>
<keyword evidence="2" id="KW-0732">Signal</keyword>
<dbReference type="AlphaFoldDB" id="A0A2P7TYT3"/>
<gene>
    <name evidence="3" type="ORF">C7N83_09540</name>
</gene>
<name>A0A2P7TYT3_9NEIS</name>
<keyword evidence="1" id="KW-0472">Membrane</keyword>
<accession>A0A2P7TYT3</accession>